<feature type="transmembrane region" description="Helical" evidence="5">
    <location>
        <begin position="276"/>
        <end position="297"/>
    </location>
</feature>
<dbReference type="EMBL" id="ACRE02000004">
    <property type="protein sequence ID" value="EGE37348.1"/>
    <property type="molecule type" value="Genomic_DNA"/>
</dbReference>
<gene>
    <name evidence="7" type="ORF">HMPREF0059_01613</name>
</gene>
<feature type="domain" description="ABC-2 type transporter transmembrane" evidence="6">
    <location>
        <begin position="17"/>
        <end position="217"/>
    </location>
</feature>
<dbReference type="RefSeq" id="WP_004564764.1">
    <property type="nucleotide sequence ID" value="NZ_KI391967.1"/>
</dbReference>
<dbReference type="AlphaFoldDB" id="F2UYU4"/>
<dbReference type="GO" id="GO:0016020">
    <property type="term" value="C:membrane"/>
    <property type="evidence" value="ECO:0007669"/>
    <property type="project" value="UniProtKB-SubCell"/>
</dbReference>
<dbReference type="Proteomes" id="UP000004668">
    <property type="component" value="Unassembled WGS sequence"/>
</dbReference>
<dbReference type="Pfam" id="PF01061">
    <property type="entry name" value="ABC2_membrane"/>
    <property type="match status" value="1"/>
</dbReference>
<dbReference type="PANTHER" id="PTHR43229">
    <property type="entry name" value="NODULATION PROTEIN J"/>
    <property type="match status" value="1"/>
</dbReference>
<evidence type="ECO:0000259" key="6">
    <source>
        <dbReference type="Pfam" id="PF01061"/>
    </source>
</evidence>
<organism evidence="7 8">
    <name type="scientific">Actinomyces viscosus C505</name>
    <dbReference type="NCBI Taxonomy" id="562973"/>
    <lineage>
        <taxon>Bacteria</taxon>
        <taxon>Bacillati</taxon>
        <taxon>Actinomycetota</taxon>
        <taxon>Actinomycetes</taxon>
        <taxon>Actinomycetales</taxon>
        <taxon>Actinomycetaceae</taxon>
        <taxon>Actinomyces</taxon>
    </lineage>
</organism>
<comment type="caution">
    <text evidence="7">The sequence shown here is derived from an EMBL/GenBank/DDBJ whole genome shotgun (WGS) entry which is preliminary data.</text>
</comment>
<proteinExistence type="predicted"/>
<comment type="subcellular location">
    <subcellularLocation>
        <location evidence="1">Membrane</location>
        <topology evidence="1">Multi-pass membrane protein</topology>
    </subcellularLocation>
</comment>
<keyword evidence="2 5" id="KW-0812">Transmembrane</keyword>
<dbReference type="eggNOG" id="COG0842">
    <property type="taxonomic scope" value="Bacteria"/>
</dbReference>
<reference evidence="7 8" key="2">
    <citation type="submission" date="2011-10" db="EMBL/GenBank/DDBJ databases">
        <title>The Genome Sequence of Actinomyces viscosus C505.</title>
        <authorList>
            <consortium name="The Broad Institute Genome Sequencing Platform"/>
            <consortium name="The Broad Institute Genome Sequencing Center for Infectious Disease"/>
            <person name="Earl A."/>
            <person name="Ward D."/>
            <person name="Feldgarden M."/>
            <person name="Gevers D."/>
            <person name="Sibley C.D."/>
            <person name="Field T.R."/>
            <person name="Grinwis M."/>
            <person name="Eshaghurshan C.S."/>
            <person name="Surette M.G."/>
            <person name="Young S.K."/>
            <person name="Zeng Q."/>
            <person name="Gargeya S."/>
            <person name="Fitzgerald M."/>
            <person name="Haas B."/>
            <person name="Abouelleil A."/>
            <person name="Alvarado L."/>
            <person name="Arachchi H.M."/>
            <person name="Berlin A."/>
            <person name="Brown A."/>
            <person name="Chapman S.B."/>
            <person name="Chen Z."/>
            <person name="Dunbar C."/>
            <person name="Freedman E."/>
            <person name="Gearin G."/>
            <person name="Goldberg J."/>
            <person name="Griggs A."/>
            <person name="Gujja S."/>
            <person name="Heiman D."/>
            <person name="Howarth C."/>
            <person name="Larson L."/>
            <person name="Lui A."/>
            <person name="MacDonald P.J.P."/>
            <person name="Montmayeur A."/>
            <person name="Murphy C."/>
            <person name="Neiman D."/>
            <person name="Pearson M."/>
            <person name="Priest M."/>
            <person name="Roberts A."/>
            <person name="Saif S."/>
            <person name="Shea T."/>
            <person name="Shenoy N."/>
            <person name="Sisk P."/>
            <person name="Stolte C."/>
            <person name="Sykes S."/>
            <person name="Wortman J."/>
            <person name="Nusbaum C."/>
            <person name="Birren B."/>
        </authorList>
    </citation>
    <scope>NUCLEOTIDE SEQUENCE [LARGE SCALE GENOMIC DNA]</scope>
    <source>
        <strain evidence="7 8">C505</strain>
    </source>
</reference>
<keyword evidence="3 5" id="KW-1133">Transmembrane helix</keyword>
<feature type="transmembrane region" description="Helical" evidence="5">
    <location>
        <begin position="191"/>
        <end position="209"/>
    </location>
</feature>
<feature type="transmembrane region" description="Helical" evidence="5">
    <location>
        <begin position="81"/>
        <end position="99"/>
    </location>
</feature>
<dbReference type="GO" id="GO:0140359">
    <property type="term" value="F:ABC-type transporter activity"/>
    <property type="evidence" value="ECO:0007669"/>
    <property type="project" value="InterPro"/>
</dbReference>
<dbReference type="InterPro" id="IPR051784">
    <property type="entry name" value="Nod_factor_ABC_transporter"/>
</dbReference>
<evidence type="ECO:0000313" key="8">
    <source>
        <dbReference type="Proteomes" id="UP000004668"/>
    </source>
</evidence>
<name>F2UYU4_ACTVI</name>
<keyword evidence="4 5" id="KW-0472">Membrane</keyword>
<sequence>MATTHRGSRHSSTIAKIITLTGRNVRLYFIDRTSVFFSLLGAVIAILIVILFMKNDIVDTMTTSYQGLVTRESASRLMDTWLVASACVIASATTGLGAMRQYASDRESQRWRDFLVSPISPWALTLGYIAAAFLVSAIMTTLIYALGVLYCLTGGCEVSTSHILQTWGWLMLCSGSFTALMGFLVSLLRTLAAFSAVSTVIGVVFGFFAETYVHVGALSSTVASVLGSLPFAQASALVRHSFTADEIANLDPRVHEATRADMGIELAVGGHDITRALIVLILVAMLMVFTALAATSISRTVRRS</sequence>
<evidence type="ECO:0000256" key="3">
    <source>
        <dbReference type="ARBA" id="ARBA00022989"/>
    </source>
</evidence>
<accession>F2UYU4</accession>
<feature type="transmembrane region" description="Helical" evidence="5">
    <location>
        <begin position="33"/>
        <end position="53"/>
    </location>
</feature>
<dbReference type="InterPro" id="IPR013525">
    <property type="entry name" value="ABC2_TM"/>
</dbReference>
<evidence type="ECO:0000313" key="7">
    <source>
        <dbReference type="EMBL" id="EGE37348.1"/>
    </source>
</evidence>
<feature type="transmembrane region" description="Helical" evidence="5">
    <location>
        <begin position="119"/>
        <end position="146"/>
    </location>
</feature>
<evidence type="ECO:0000256" key="2">
    <source>
        <dbReference type="ARBA" id="ARBA00022692"/>
    </source>
</evidence>
<evidence type="ECO:0000256" key="4">
    <source>
        <dbReference type="ARBA" id="ARBA00023136"/>
    </source>
</evidence>
<evidence type="ECO:0000256" key="1">
    <source>
        <dbReference type="ARBA" id="ARBA00004141"/>
    </source>
</evidence>
<reference evidence="8" key="1">
    <citation type="submission" date="2010-02" db="EMBL/GenBank/DDBJ databases">
        <title>The Genome Sequence of Prevotella oris strain C735.</title>
        <authorList>
            <consortium name="The Broad Institute Genome Sequencing Platform"/>
            <person name="Ward D."/>
            <person name="Feldgarden M."/>
            <person name="Earl A."/>
            <person name="Young S.K."/>
            <person name="Zeng Q."/>
            <person name="Koehrsen M."/>
            <person name="Alvarado L."/>
            <person name="Berlin A."/>
            <person name="Bochicchio J."/>
            <person name="Borenstein D."/>
            <person name="Chapman S.B."/>
            <person name="Chen Z."/>
            <person name="Engels R."/>
            <person name="Freedman E."/>
            <person name="Gellesch M."/>
            <person name="Goldberg J."/>
            <person name="Griggs A."/>
            <person name="Gujja S."/>
            <person name="Heilman E."/>
            <person name="Heiman D."/>
            <person name="Hepburn T."/>
            <person name="Howarth C."/>
            <person name="Jen D."/>
            <person name="Larson L."/>
            <person name="Mehta T."/>
            <person name="Park D."/>
            <person name="Pearson M."/>
            <person name="Roberts A."/>
            <person name="Saif S."/>
            <person name="Shea T."/>
            <person name="Shenoy N."/>
            <person name="Sisk P."/>
            <person name="Stolte C."/>
            <person name="Sykes S."/>
            <person name="Thomson T."/>
            <person name="Walk T."/>
            <person name="White J."/>
            <person name="Yandava C."/>
            <person name="Sibley C.D."/>
            <person name="Field T.R."/>
            <person name="Grinwis M."/>
            <person name="Eshaghurshan C.S."/>
            <person name="Surette M.G."/>
            <person name="Haas B."/>
            <person name="Nusbaum C."/>
            <person name="Birren B."/>
        </authorList>
    </citation>
    <scope>NUCLEOTIDE SEQUENCE [LARGE SCALE GENOMIC DNA]</scope>
    <source>
        <strain evidence="8">C505</strain>
    </source>
</reference>
<feature type="transmembrane region" description="Helical" evidence="5">
    <location>
        <begin position="166"/>
        <end position="184"/>
    </location>
</feature>
<protein>
    <recommendedName>
        <fullName evidence="6">ABC-2 type transporter transmembrane domain-containing protein</fullName>
    </recommendedName>
</protein>
<evidence type="ECO:0000256" key="5">
    <source>
        <dbReference type="SAM" id="Phobius"/>
    </source>
</evidence>
<dbReference type="HOGENOM" id="CLU_079551_1_0_11"/>
<dbReference type="PANTHER" id="PTHR43229:SF2">
    <property type="entry name" value="NODULATION PROTEIN J"/>
    <property type="match status" value="1"/>
</dbReference>